<feature type="non-terminal residue" evidence="4">
    <location>
        <position position="1"/>
    </location>
</feature>
<dbReference type="PANTHER" id="PTHR24421">
    <property type="entry name" value="NITRATE/NITRITE SENSOR PROTEIN NARX-RELATED"/>
    <property type="match status" value="1"/>
</dbReference>
<evidence type="ECO:0000313" key="4">
    <source>
        <dbReference type="EMBL" id="SVE42707.1"/>
    </source>
</evidence>
<keyword evidence="2" id="KW-0418">Kinase</keyword>
<name>A0A383DDX9_9ZZZZ</name>
<reference evidence="4" key="1">
    <citation type="submission" date="2018-05" db="EMBL/GenBank/DDBJ databases">
        <authorList>
            <person name="Lanie J.A."/>
            <person name="Ng W.-L."/>
            <person name="Kazmierczak K.M."/>
            <person name="Andrzejewski T.M."/>
            <person name="Davidsen T.M."/>
            <person name="Wayne K.J."/>
            <person name="Tettelin H."/>
            <person name="Glass J.I."/>
            <person name="Rusch D."/>
            <person name="Podicherti R."/>
            <person name="Tsui H.-C.T."/>
            <person name="Winkler M.E."/>
        </authorList>
    </citation>
    <scope>NUCLEOTIDE SEQUENCE</scope>
</reference>
<dbReference type="PANTHER" id="PTHR24421:SF62">
    <property type="entry name" value="SENSORY TRANSDUCTION HISTIDINE KINASE"/>
    <property type="match status" value="1"/>
</dbReference>
<dbReference type="EMBL" id="UINC01216531">
    <property type="protein sequence ID" value="SVE42707.1"/>
    <property type="molecule type" value="Genomic_DNA"/>
</dbReference>
<keyword evidence="1" id="KW-0808">Transferase</keyword>
<dbReference type="Gene3D" id="3.30.565.10">
    <property type="entry name" value="Histidine kinase-like ATPase, C-terminal domain"/>
    <property type="match status" value="1"/>
</dbReference>
<gene>
    <name evidence="4" type="ORF">METZ01_LOCUS495561</name>
</gene>
<accession>A0A383DDX9</accession>
<dbReference type="AlphaFoldDB" id="A0A383DDX9"/>
<dbReference type="CDD" id="cd16917">
    <property type="entry name" value="HATPase_UhpB-NarQ-NarX-like"/>
    <property type="match status" value="1"/>
</dbReference>
<dbReference type="Pfam" id="PF02518">
    <property type="entry name" value="HATPase_c"/>
    <property type="match status" value="1"/>
</dbReference>
<dbReference type="GO" id="GO:0000160">
    <property type="term" value="P:phosphorelay signal transduction system"/>
    <property type="evidence" value="ECO:0007669"/>
    <property type="project" value="UniProtKB-KW"/>
</dbReference>
<dbReference type="SUPFAM" id="SSF55874">
    <property type="entry name" value="ATPase domain of HSP90 chaperone/DNA topoisomerase II/histidine kinase"/>
    <property type="match status" value="1"/>
</dbReference>
<dbReference type="GO" id="GO:0016301">
    <property type="term" value="F:kinase activity"/>
    <property type="evidence" value="ECO:0007669"/>
    <property type="project" value="UniProtKB-KW"/>
</dbReference>
<sequence length="97" mass="10428">VEAGLLRIAQEALNNALQHANATRIDLGLSLSAEQVQLMIHDDGCGFDPQNIDTSRHGLVGITERPRLLTADLSIEIQLNEGTRVTVTLVATRGNDA</sequence>
<protein>
    <recommendedName>
        <fullName evidence="3">Histidine kinase/HSP90-like ATPase domain-containing protein</fullName>
    </recommendedName>
</protein>
<evidence type="ECO:0000256" key="1">
    <source>
        <dbReference type="ARBA" id="ARBA00022679"/>
    </source>
</evidence>
<dbReference type="InterPro" id="IPR050482">
    <property type="entry name" value="Sensor_HK_TwoCompSys"/>
</dbReference>
<organism evidence="4">
    <name type="scientific">marine metagenome</name>
    <dbReference type="NCBI Taxonomy" id="408172"/>
    <lineage>
        <taxon>unclassified sequences</taxon>
        <taxon>metagenomes</taxon>
        <taxon>ecological metagenomes</taxon>
    </lineage>
</organism>
<feature type="domain" description="Histidine kinase/HSP90-like ATPase" evidence="3">
    <location>
        <begin position="2"/>
        <end position="90"/>
    </location>
</feature>
<evidence type="ECO:0000256" key="2">
    <source>
        <dbReference type="ARBA" id="ARBA00022777"/>
    </source>
</evidence>
<proteinExistence type="predicted"/>
<evidence type="ECO:0000259" key="3">
    <source>
        <dbReference type="Pfam" id="PF02518"/>
    </source>
</evidence>
<dbReference type="InterPro" id="IPR003594">
    <property type="entry name" value="HATPase_dom"/>
</dbReference>
<dbReference type="InterPro" id="IPR036890">
    <property type="entry name" value="HATPase_C_sf"/>
</dbReference>